<dbReference type="RefSeq" id="WP_376839830.1">
    <property type="nucleotide sequence ID" value="NZ_JBHMAU010000046.1"/>
</dbReference>
<comment type="caution">
    <text evidence="2">The sequence shown here is derived from an EMBL/GenBank/DDBJ whole genome shotgun (WGS) entry which is preliminary data.</text>
</comment>
<dbReference type="EMBL" id="JBHMAU010000046">
    <property type="protein sequence ID" value="MFB9776128.1"/>
    <property type="molecule type" value="Genomic_DNA"/>
</dbReference>
<reference evidence="2 3" key="1">
    <citation type="submission" date="2024-09" db="EMBL/GenBank/DDBJ databases">
        <authorList>
            <person name="Sun Q."/>
            <person name="Mori K."/>
        </authorList>
    </citation>
    <scope>NUCLEOTIDE SEQUENCE [LARGE SCALE GENOMIC DNA]</scope>
    <source>
        <strain evidence="2 3">JCM 11683</strain>
    </source>
</reference>
<dbReference type="Proteomes" id="UP001589707">
    <property type="component" value="Unassembled WGS sequence"/>
</dbReference>
<sequence length="192" mass="21654">MAFEMKPQFSSEQGFSMSRGFTVADPLAEVEYTDDLQQDSIAELRALLAALQGQDLSDRPASDSPHWVCVVFPTRTECVDFLKRRHHQPEDKYLDGARAVKKFQTRPRKGSFSIGQTQKSGEDFDDGGTGWTERAKAEKRRFKAATDSEWWFCLCFSTADDADVFVTDYELTLLPGEGRRVSGIELDGQLPQ</sequence>
<keyword evidence="3" id="KW-1185">Reference proteome</keyword>
<feature type="region of interest" description="Disordered" evidence="1">
    <location>
        <begin position="110"/>
        <end position="131"/>
    </location>
</feature>
<accession>A0ABV5X141</accession>
<proteinExistence type="predicted"/>
<evidence type="ECO:0000256" key="1">
    <source>
        <dbReference type="SAM" id="MobiDB-lite"/>
    </source>
</evidence>
<name>A0ABV5X141_9MICO</name>
<evidence type="ECO:0000313" key="3">
    <source>
        <dbReference type="Proteomes" id="UP001589707"/>
    </source>
</evidence>
<gene>
    <name evidence="2" type="ORF">ACFFN1_06890</name>
</gene>
<protein>
    <submittedName>
        <fullName evidence="2">Uncharacterized protein</fullName>
    </submittedName>
</protein>
<organism evidence="2 3">
    <name type="scientific">Brevibacterium otitidis</name>
    <dbReference type="NCBI Taxonomy" id="53364"/>
    <lineage>
        <taxon>Bacteria</taxon>
        <taxon>Bacillati</taxon>
        <taxon>Actinomycetota</taxon>
        <taxon>Actinomycetes</taxon>
        <taxon>Micrococcales</taxon>
        <taxon>Brevibacteriaceae</taxon>
        <taxon>Brevibacterium</taxon>
    </lineage>
</organism>
<evidence type="ECO:0000313" key="2">
    <source>
        <dbReference type="EMBL" id="MFB9776128.1"/>
    </source>
</evidence>